<proteinExistence type="predicted"/>
<dbReference type="AlphaFoldDB" id="A0A378PNF4"/>
<dbReference type="EMBL" id="UGPZ01000002">
    <property type="protein sequence ID" value="STY90085.1"/>
    <property type="molecule type" value="Genomic_DNA"/>
</dbReference>
<sequence length="88" mass="10335">MNHLWLDETGKIIREETDVASPYTLTPNETKLIIHVLNQRDFSKHINPDDPKPVKIFVPIDIFHKKTARQCRYHTTTSPVLCRKQKQV</sequence>
<evidence type="ECO:0000313" key="1">
    <source>
        <dbReference type="EMBL" id="STY90085.1"/>
    </source>
</evidence>
<dbReference type="Proteomes" id="UP000254133">
    <property type="component" value="Unassembled WGS sequence"/>
</dbReference>
<evidence type="ECO:0000313" key="2">
    <source>
        <dbReference type="Proteomes" id="UP000254133"/>
    </source>
</evidence>
<dbReference type="RefSeq" id="WP_115368583.1">
    <property type="nucleotide sequence ID" value="NZ_UGPZ01000002.1"/>
</dbReference>
<protein>
    <submittedName>
        <fullName evidence="1">Uncharacterized protein</fullName>
    </submittedName>
</protein>
<accession>A0A378PNF4</accession>
<gene>
    <name evidence="1" type="ORF">NCTC9426_00089</name>
</gene>
<reference evidence="1 2" key="1">
    <citation type="submission" date="2018-06" db="EMBL/GenBank/DDBJ databases">
        <authorList>
            <consortium name="Pathogen Informatics"/>
            <person name="Doyle S."/>
        </authorList>
    </citation>
    <scope>NUCLEOTIDE SEQUENCE [LARGE SCALE GENOMIC DNA]</scope>
    <source>
        <strain evidence="1 2">NCTC9426</strain>
    </source>
</reference>
<organism evidence="1 2">
    <name type="scientific">Moraxella bovis</name>
    <dbReference type="NCBI Taxonomy" id="476"/>
    <lineage>
        <taxon>Bacteria</taxon>
        <taxon>Pseudomonadati</taxon>
        <taxon>Pseudomonadota</taxon>
        <taxon>Gammaproteobacteria</taxon>
        <taxon>Moraxellales</taxon>
        <taxon>Moraxellaceae</taxon>
        <taxon>Moraxella</taxon>
    </lineage>
</organism>
<name>A0A378PNF4_MORBO</name>